<dbReference type="CDD" id="cd08432">
    <property type="entry name" value="PBP2_GcdR_TrpI_HvrB_AmpR_like"/>
    <property type="match status" value="1"/>
</dbReference>
<dbReference type="InterPro" id="IPR036388">
    <property type="entry name" value="WH-like_DNA-bd_sf"/>
</dbReference>
<dbReference type="InterPro" id="IPR005119">
    <property type="entry name" value="LysR_subst-bd"/>
</dbReference>
<evidence type="ECO:0000256" key="3">
    <source>
        <dbReference type="ARBA" id="ARBA00023125"/>
    </source>
</evidence>
<evidence type="ECO:0000313" key="6">
    <source>
        <dbReference type="EMBL" id="GAA0358507.1"/>
    </source>
</evidence>
<dbReference type="PANTHER" id="PTHR30537:SF26">
    <property type="entry name" value="GLYCINE CLEAVAGE SYSTEM TRANSCRIPTIONAL ACTIVATOR"/>
    <property type="match status" value="1"/>
</dbReference>
<comment type="similarity">
    <text evidence="1">Belongs to the LysR transcriptional regulatory family.</text>
</comment>
<dbReference type="Gene3D" id="1.10.10.10">
    <property type="entry name" value="Winged helix-like DNA-binding domain superfamily/Winged helix DNA-binding domain"/>
    <property type="match status" value="1"/>
</dbReference>
<evidence type="ECO:0000256" key="4">
    <source>
        <dbReference type="ARBA" id="ARBA00023163"/>
    </source>
</evidence>
<keyword evidence="7" id="KW-1185">Reference proteome</keyword>
<dbReference type="Pfam" id="PF03466">
    <property type="entry name" value="LysR_substrate"/>
    <property type="match status" value="1"/>
</dbReference>
<accession>A0ABP3H3H4</accession>
<dbReference type="PANTHER" id="PTHR30537">
    <property type="entry name" value="HTH-TYPE TRANSCRIPTIONAL REGULATOR"/>
    <property type="match status" value="1"/>
</dbReference>
<dbReference type="PROSITE" id="PS50931">
    <property type="entry name" value="HTH_LYSR"/>
    <property type="match status" value="1"/>
</dbReference>
<keyword evidence="3" id="KW-0238">DNA-binding</keyword>
<evidence type="ECO:0000259" key="5">
    <source>
        <dbReference type="PROSITE" id="PS50931"/>
    </source>
</evidence>
<proteinExistence type="inferred from homology"/>
<keyword evidence="4" id="KW-0804">Transcription</keyword>
<evidence type="ECO:0000256" key="1">
    <source>
        <dbReference type="ARBA" id="ARBA00009437"/>
    </source>
</evidence>
<dbReference type="SUPFAM" id="SSF46785">
    <property type="entry name" value="Winged helix' DNA-binding domain"/>
    <property type="match status" value="1"/>
</dbReference>
<evidence type="ECO:0000313" key="7">
    <source>
        <dbReference type="Proteomes" id="UP001501757"/>
    </source>
</evidence>
<dbReference type="InterPro" id="IPR036390">
    <property type="entry name" value="WH_DNA-bd_sf"/>
</dbReference>
<reference evidence="7" key="1">
    <citation type="journal article" date="2019" name="Int. J. Syst. Evol. Microbiol.">
        <title>The Global Catalogue of Microorganisms (GCM) 10K type strain sequencing project: providing services to taxonomists for standard genome sequencing and annotation.</title>
        <authorList>
            <consortium name="The Broad Institute Genomics Platform"/>
            <consortium name="The Broad Institute Genome Sequencing Center for Infectious Disease"/>
            <person name="Wu L."/>
            <person name="Ma J."/>
        </authorList>
    </citation>
    <scope>NUCLEOTIDE SEQUENCE [LARGE SCALE GENOMIC DNA]</scope>
    <source>
        <strain evidence="7">JCM 13378</strain>
    </source>
</reference>
<dbReference type="SUPFAM" id="SSF53850">
    <property type="entry name" value="Periplasmic binding protein-like II"/>
    <property type="match status" value="1"/>
</dbReference>
<gene>
    <name evidence="6" type="primary">gcvA_3</name>
    <name evidence="6" type="ORF">GCM10009092_23390</name>
</gene>
<evidence type="ECO:0000256" key="2">
    <source>
        <dbReference type="ARBA" id="ARBA00023015"/>
    </source>
</evidence>
<dbReference type="Proteomes" id="UP001501757">
    <property type="component" value="Unassembled WGS sequence"/>
</dbReference>
<name>A0ABP3H3H4_9ALTE</name>
<sequence length="302" mass="33859">MDKRLRHLPALRCFDAAARHQSYRQAADELAITQAAVSQQIRALEEGLGVKLFYREGRQMRLTARGRTLAKAVELAFSQLLKGFNQVQCEEEAGVLTVTTTGSFASMWLMPRLWKFSVLYPDISIRVMASPQVEDLRHGDIDVAIRQGDGVWSELCQEVLISDPVFAVCSRRMADEMQLTHPSQVNGCLLVEGHDPGLFSWQNWFSLAGIHFDRKQLRWVEVATWEMCINAVAAGHGICLSTATLAGEMIQRGVLVKPFEIEITPGPTFSILHNPDSPRLARIQIFRDWLRQELAAGSAKSI</sequence>
<dbReference type="PRINTS" id="PR00039">
    <property type="entry name" value="HTHLYSR"/>
</dbReference>
<dbReference type="EMBL" id="BAAAEI010000012">
    <property type="protein sequence ID" value="GAA0358507.1"/>
    <property type="molecule type" value="Genomic_DNA"/>
</dbReference>
<organism evidence="6 7">
    <name type="scientific">Bowmanella denitrificans</name>
    <dbReference type="NCBI Taxonomy" id="366582"/>
    <lineage>
        <taxon>Bacteria</taxon>
        <taxon>Pseudomonadati</taxon>
        <taxon>Pseudomonadota</taxon>
        <taxon>Gammaproteobacteria</taxon>
        <taxon>Alteromonadales</taxon>
        <taxon>Alteromonadaceae</taxon>
        <taxon>Bowmanella</taxon>
    </lineage>
</organism>
<dbReference type="Gene3D" id="3.40.190.10">
    <property type="entry name" value="Periplasmic binding protein-like II"/>
    <property type="match status" value="2"/>
</dbReference>
<protein>
    <submittedName>
        <fullName evidence="6">Glycine cleavage system transcriptional regulator GcvA</fullName>
    </submittedName>
</protein>
<dbReference type="Pfam" id="PF00126">
    <property type="entry name" value="HTH_1"/>
    <property type="match status" value="1"/>
</dbReference>
<keyword evidence="2" id="KW-0805">Transcription regulation</keyword>
<dbReference type="RefSeq" id="WP_102794699.1">
    <property type="nucleotide sequence ID" value="NZ_BAAAEI010000012.1"/>
</dbReference>
<feature type="domain" description="HTH lysR-type" evidence="5">
    <location>
        <begin position="1"/>
        <end position="63"/>
    </location>
</feature>
<comment type="caution">
    <text evidence="6">The sequence shown here is derived from an EMBL/GenBank/DDBJ whole genome shotgun (WGS) entry which is preliminary data.</text>
</comment>
<dbReference type="InterPro" id="IPR058163">
    <property type="entry name" value="LysR-type_TF_proteobact-type"/>
</dbReference>
<dbReference type="InterPro" id="IPR000847">
    <property type="entry name" value="LysR_HTH_N"/>
</dbReference>